<dbReference type="InterPro" id="IPR005614">
    <property type="entry name" value="NrfD-like"/>
</dbReference>
<keyword evidence="4 7" id="KW-0812">Transmembrane</keyword>
<gene>
    <name evidence="8" type="ORF">MNBD_NITROSPIRAE02-823</name>
</gene>
<feature type="transmembrane region" description="Helical" evidence="7">
    <location>
        <begin position="94"/>
        <end position="115"/>
    </location>
</feature>
<evidence type="ECO:0000256" key="7">
    <source>
        <dbReference type="SAM" id="Phobius"/>
    </source>
</evidence>
<dbReference type="EMBL" id="UOGH01000277">
    <property type="protein sequence ID" value="VAX32985.1"/>
    <property type="molecule type" value="Genomic_DNA"/>
</dbReference>
<reference evidence="8" key="1">
    <citation type="submission" date="2018-06" db="EMBL/GenBank/DDBJ databases">
        <authorList>
            <person name="Zhirakovskaya E."/>
        </authorList>
    </citation>
    <scope>NUCLEOTIDE SEQUENCE</scope>
</reference>
<name>A0A3B1DMT6_9ZZZZ</name>
<dbReference type="GO" id="GO:0005886">
    <property type="term" value="C:plasma membrane"/>
    <property type="evidence" value="ECO:0007669"/>
    <property type="project" value="UniProtKB-SubCell"/>
</dbReference>
<comment type="similarity">
    <text evidence="2">Belongs to the NrfD family.</text>
</comment>
<evidence type="ECO:0000256" key="5">
    <source>
        <dbReference type="ARBA" id="ARBA00022989"/>
    </source>
</evidence>
<feature type="transmembrane region" description="Helical" evidence="7">
    <location>
        <begin position="61"/>
        <end position="87"/>
    </location>
</feature>
<comment type="subcellular location">
    <subcellularLocation>
        <location evidence="1">Cell membrane</location>
        <topology evidence="1">Multi-pass membrane protein</topology>
    </subcellularLocation>
</comment>
<dbReference type="Pfam" id="PF03916">
    <property type="entry name" value="NrfD"/>
    <property type="match status" value="1"/>
</dbReference>
<evidence type="ECO:0000256" key="4">
    <source>
        <dbReference type="ARBA" id="ARBA00022692"/>
    </source>
</evidence>
<feature type="transmembrane region" description="Helical" evidence="7">
    <location>
        <begin position="21"/>
        <end position="41"/>
    </location>
</feature>
<accession>A0A3B1DMT6</accession>
<feature type="non-terminal residue" evidence="8">
    <location>
        <position position="117"/>
    </location>
</feature>
<evidence type="ECO:0000256" key="1">
    <source>
        <dbReference type="ARBA" id="ARBA00004651"/>
    </source>
</evidence>
<protein>
    <submittedName>
        <fullName evidence="8">Sulfite reduction-associated complex DsrMKJOP protein DsrP (= HmeB)</fullName>
    </submittedName>
</protein>
<organism evidence="8">
    <name type="scientific">hydrothermal vent metagenome</name>
    <dbReference type="NCBI Taxonomy" id="652676"/>
    <lineage>
        <taxon>unclassified sequences</taxon>
        <taxon>metagenomes</taxon>
        <taxon>ecological metagenomes</taxon>
    </lineage>
</organism>
<keyword evidence="3" id="KW-1003">Cell membrane</keyword>
<evidence type="ECO:0000256" key="3">
    <source>
        <dbReference type="ARBA" id="ARBA00022475"/>
    </source>
</evidence>
<evidence type="ECO:0000256" key="2">
    <source>
        <dbReference type="ARBA" id="ARBA00008929"/>
    </source>
</evidence>
<evidence type="ECO:0000256" key="6">
    <source>
        <dbReference type="ARBA" id="ARBA00023136"/>
    </source>
</evidence>
<dbReference type="AlphaFoldDB" id="A0A3B1DMT6"/>
<keyword evidence="5 7" id="KW-1133">Transmembrane helix</keyword>
<proteinExistence type="inferred from homology"/>
<keyword evidence="6 7" id="KW-0472">Membrane</keyword>
<evidence type="ECO:0000313" key="8">
    <source>
        <dbReference type="EMBL" id="VAX32985.1"/>
    </source>
</evidence>
<sequence length="117" mass="13316">MYALLRNFLTALKHMAKGDKWYYIWLAFLSFFIVVGVVSYIRQLNSGLILTAMRDQVSWGFYISNFTYLVGVAAAAVLLVVPAYIYNFKPIKEIVLFGELLAVTAITMCILFILVDM</sequence>